<dbReference type="GO" id="GO:0046983">
    <property type="term" value="F:protein dimerization activity"/>
    <property type="evidence" value="ECO:0007669"/>
    <property type="project" value="InterPro"/>
</dbReference>
<dbReference type="InterPro" id="IPR005467">
    <property type="entry name" value="His_kinase_dom"/>
</dbReference>
<dbReference type="GO" id="GO:0016020">
    <property type="term" value="C:membrane"/>
    <property type="evidence" value="ECO:0007669"/>
    <property type="project" value="InterPro"/>
</dbReference>
<proteinExistence type="predicted"/>
<feature type="domain" description="Histidine kinase" evidence="3">
    <location>
        <begin position="839"/>
        <end position="1028"/>
    </location>
</feature>
<dbReference type="SUPFAM" id="SSF55874">
    <property type="entry name" value="ATPase domain of HSP90 chaperone/DNA topoisomerase II/histidine kinase"/>
    <property type="match status" value="1"/>
</dbReference>
<protein>
    <recommendedName>
        <fullName evidence="3">Histidine kinase domain-containing protein</fullName>
    </recommendedName>
</protein>
<dbReference type="Gene3D" id="2.130.10.10">
    <property type="entry name" value="YVTN repeat-like/Quinoprotein amine dehydrogenase"/>
    <property type="match status" value="2"/>
</dbReference>
<comment type="caution">
    <text evidence="4">The sequence shown here is derived from an EMBL/GenBank/DDBJ whole genome shotgun (WGS) entry which is preliminary data.</text>
</comment>
<evidence type="ECO:0000256" key="2">
    <source>
        <dbReference type="SAM" id="Phobius"/>
    </source>
</evidence>
<dbReference type="SUPFAM" id="SSF63829">
    <property type="entry name" value="Calcium-dependent phosphotriesterase"/>
    <property type="match status" value="2"/>
</dbReference>
<organism evidence="4 5">
    <name type="scientific">Chitinophaga agrisoli</name>
    <dbReference type="NCBI Taxonomy" id="2607653"/>
    <lineage>
        <taxon>Bacteria</taxon>
        <taxon>Pseudomonadati</taxon>
        <taxon>Bacteroidota</taxon>
        <taxon>Chitinophagia</taxon>
        <taxon>Chitinophagales</taxon>
        <taxon>Chitinophagaceae</taxon>
        <taxon>Chitinophaga</taxon>
    </lineage>
</organism>
<dbReference type="Pfam" id="PF07495">
    <property type="entry name" value="Y_Y_Y"/>
    <property type="match status" value="1"/>
</dbReference>
<dbReference type="InterPro" id="IPR015943">
    <property type="entry name" value="WD40/YVTN_repeat-like_dom_sf"/>
</dbReference>
<dbReference type="CDD" id="cd16917">
    <property type="entry name" value="HATPase_UhpB-NarQ-NarX-like"/>
    <property type="match status" value="1"/>
</dbReference>
<gene>
    <name evidence="4" type="ORF">F0L74_10960</name>
</gene>
<dbReference type="PANTHER" id="PTHR43547:SF2">
    <property type="entry name" value="HYBRID SIGNAL TRANSDUCTION HISTIDINE KINASE C"/>
    <property type="match status" value="1"/>
</dbReference>
<dbReference type="EMBL" id="VUOC01000002">
    <property type="protein sequence ID" value="KAA2243031.1"/>
    <property type="molecule type" value="Genomic_DNA"/>
</dbReference>
<dbReference type="InterPro" id="IPR011123">
    <property type="entry name" value="Y_Y_Y"/>
</dbReference>
<keyword evidence="2" id="KW-1133">Transmembrane helix</keyword>
<keyword evidence="2" id="KW-0812">Transmembrane</keyword>
<dbReference type="Gene3D" id="3.30.565.10">
    <property type="entry name" value="Histidine kinase-like ATPase, C-terminal domain"/>
    <property type="match status" value="1"/>
</dbReference>
<dbReference type="PROSITE" id="PS50109">
    <property type="entry name" value="HIS_KIN"/>
    <property type="match status" value="1"/>
</dbReference>
<dbReference type="PANTHER" id="PTHR43547">
    <property type="entry name" value="TWO-COMPONENT HISTIDINE KINASE"/>
    <property type="match status" value="1"/>
</dbReference>
<keyword evidence="1" id="KW-0597">Phosphoprotein</keyword>
<keyword evidence="2" id="KW-0472">Membrane</keyword>
<dbReference type="SMART" id="SM00387">
    <property type="entry name" value="HATPase_c"/>
    <property type="match status" value="1"/>
</dbReference>
<dbReference type="InterPro" id="IPR003594">
    <property type="entry name" value="HATPase_dom"/>
</dbReference>
<feature type="transmembrane region" description="Helical" evidence="2">
    <location>
        <begin position="790"/>
        <end position="812"/>
    </location>
</feature>
<keyword evidence="5" id="KW-1185">Reference proteome</keyword>
<dbReference type="InterPro" id="IPR011110">
    <property type="entry name" value="Reg_prop"/>
</dbReference>
<dbReference type="Pfam" id="PF07494">
    <property type="entry name" value="Reg_prop"/>
    <property type="match status" value="2"/>
</dbReference>
<dbReference type="InterPro" id="IPR011712">
    <property type="entry name" value="Sig_transdc_His_kin_sub3_dim/P"/>
</dbReference>
<name>A0A5B2VUW2_9BACT</name>
<dbReference type="RefSeq" id="WP_149837907.1">
    <property type="nucleotide sequence ID" value="NZ_VUOC01000002.1"/>
</dbReference>
<dbReference type="CDD" id="cd00146">
    <property type="entry name" value="PKD"/>
    <property type="match status" value="1"/>
</dbReference>
<reference evidence="4 5" key="2">
    <citation type="submission" date="2019-09" db="EMBL/GenBank/DDBJ databases">
        <authorList>
            <person name="Jin C."/>
        </authorList>
    </citation>
    <scope>NUCLEOTIDE SEQUENCE [LARGE SCALE GENOMIC DNA]</scope>
    <source>
        <strain evidence="4 5">BN140078</strain>
    </source>
</reference>
<dbReference type="GO" id="GO:0000155">
    <property type="term" value="F:phosphorelay sensor kinase activity"/>
    <property type="evidence" value="ECO:0007669"/>
    <property type="project" value="InterPro"/>
</dbReference>
<reference evidence="4 5" key="1">
    <citation type="submission" date="2019-09" db="EMBL/GenBank/DDBJ databases">
        <title>Chitinophaga ginsengihumi sp. nov., isolated from soil of ginseng rhizosphere.</title>
        <authorList>
            <person name="Lee J."/>
        </authorList>
    </citation>
    <scope>NUCLEOTIDE SEQUENCE [LARGE SCALE GENOMIC DNA]</scope>
    <source>
        <strain evidence="4 5">BN140078</strain>
    </source>
</reference>
<dbReference type="Gene3D" id="1.20.5.1930">
    <property type="match status" value="1"/>
</dbReference>
<dbReference type="Proteomes" id="UP000324611">
    <property type="component" value="Unassembled WGS sequence"/>
</dbReference>
<evidence type="ECO:0000313" key="5">
    <source>
        <dbReference type="Proteomes" id="UP000324611"/>
    </source>
</evidence>
<evidence type="ECO:0000256" key="1">
    <source>
        <dbReference type="ARBA" id="ARBA00022553"/>
    </source>
</evidence>
<accession>A0A5B2VUW2</accession>
<evidence type="ECO:0000259" key="3">
    <source>
        <dbReference type="PROSITE" id="PS50109"/>
    </source>
</evidence>
<sequence length="1028" mass="118422">MNTLFAQEGRYIFDSYSVNEGLSQSVVNDIIQDDQGFMWIANRDGVNRFDGYVFNEYRYKTSEQNRAGVGKGNLVANSSSGARAVINRFDLKGYKGYAFYKNSRGQLLLSHNNGISLYDPYRNTFRVVLEDTSNLNERERDRSIKYKILGEDTAAHQLWIWRPLKGLYVLDNHSYAIKRVILYPPQFTARGLVPRDILKDGNQIWMNFEPGELLAMNTQTLRLSTYCLPGIDDAPVMRNLNADSMIIACSGHILMFNKKEHKFTDLTYTEYDDKGEAFEPAVMELDHNRNVWIGGSDGVLIYSIRRNEIIQHITTFNTFETRSLNNVRYLYRDAADNMWVGTSGDGIKKYSPHKKVFNLYRSPFISHNMVRSIYKHDDGKLYVGLLRDGLDIYEEGGRFLERISNSEGHMAFPANTINAICRENYKYLWIHFEGRSLGLFNVQTKKFLNLTPVVDTLGLPLQLDNYAPFLFRRVNGEVYFNYGEYLLSISVDEKGNNKYTAALVHHFPGEILNCYYEDYMGNQYIGTQANLYVKDVGNVRWRTVTLPAGTIVKSINKNAQKHLLVATSRGLFIMDTAYHVTQHYNSYDFPALVNDFFYGVLLDDKDRIWVSHNKGLSQINPVTNEITTFNHEDGLQSNEFNTGAYFKSVDGELFFGGIRGVNGFYPRNFRNNPFVPKVVIKRMEVLDRPYESDTAISLLHHIELPYNQNTIAIEFVPLEYTNPLKNKVQYKLEGADEDWVQAGTFRMARYTNLRPGTYTFNVRASNNDDIWNTIPTTLEIVIRIPFWQSLWFRFLLLLLLLGIAYYFSTLYLDYKIRHEKLKLEKEQAVDQERARISSDMHDDLGSGLSTIRLLSEIAKRKIQDPSQTRELERISEAAGELVDKMSEIIWAMNSSNDSLENLIAYMRSFAADFLEHAHITHQFFIPENIPNIKLSGGTRRNIYLAVKESLHNVMKHAQATEVEVEIQVKMEQHMTIQIRDNGKGFDQDKVRLFGNGLKNIQKRMQAVGGHADITSRNGTIVFLDIPLN</sequence>
<dbReference type="InterPro" id="IPR013783">
    <property type="entry name" value="Ig-like_fold"/>
</dbReference>
<dbReference type="Pfam" id="PF07730">
    <property type="entry name" value="HisKA_3"/>
    <property type="match status" value="1"/>
</dbReference>
<dbReference type="AlphaFoldDB" id="A0A5B2VUW2"/>
<evidence type="ECO:0000313" key="4">
    <source>
        <dbReference type="EMBL" id="KAA2243031.1"/>
    </source>
</evidence>
<dbReference type="Gene3D" id="2.60.40.10">
    <property type="entry name" value="Immunoglobulins"/>
    <property type="match status" value="1"/>
</dbReference>
<dbReference type="InterPro" id="IPR036890">
    <property type="entry name" value="HATPase_C_sf"/>
</dbReference>
<dbReference type="Pfam" id="PF02518">
    <property type="entry name" value="HATPase_c"/>
    <property type="match status" value="1"/>
</dbReference>